<protein>
    <submittedName>
        <fullName evidence="1">Dimer Tnp hAT domain-containing protein</fullName>
    </submittedName>
</protein>
<reference evidence="1 2" key="1">
    <citation type="submission" date="2019-08" db="EMBL/GenBank/DDBJ databases">
        <title>Whole genome of Aphis craccivora.</title>
        <authorList>
            <person name="Voronova N.V."/>
            <person name="Shulinski R.S."/>
            <person name="Bandarenka Y.V."/>
            <person name="Zhorov D.G."/>
            <person name="Warner D."/>
        </authorList>
    </citation>
    <scope>NUCLEOTIDE SEQUENCE [LARGE SCALE GENOMIC DNA]</scope>
    <source>
        <strain evidence="1">180601</strain>
        <tissue evidence="1">Whole Body</tissue>
    </source>
</reference>
<name>A0A6G0YBG0_APHCR</name>
<evidence type="ECO:0000313" key="1">
    <source>
        <dbReference type="EMBL" id="KAF0752477.1"/>
    </source>
</evidence>
<evidence type="ECO:0000313" key="2">
    <source>
        <dbReference type="Proteomes" id="UP000478052"/>
    </source>
</evidence>
<organism evidence="1 2">
    <name type="scientific">Aphis craccivora</name>
    <name type="common">Cowpea aphid</name>
    <dbReference type="NCBI Taxonomy" id="307492"/>
    <lineage>
        <taxon>Eukaryota</taxon>
        <taxon>Metazoa</taxon>
        <taxon>Ecdysozoa</taxon>
        <taxon>Arthropoda</taxon>
        <taxon>Hexapoda</taxon>
        <taxon>Insecta</taxon>
        <taxon>Pterygota</taxon>
        <taxon>Neoptera</taxon>
        <taxon>Paraneoptera</taxon>
        <taxon>Hemiptera</taxon>
        <taxon>Sternorrhyncha</taxon>
        <taxon>Aphidomorpha</taxon>
        <taxon>Aphidoidea</taxon>
        <taxon>Aphididae</taxon>
        <taxon>Aphidini</taxon>
        <taxon>Aphis</taxon>
        <taxon>Aphis</taxon>
    </lineage>
</organism>
<comment type="caution">
    <text evidence="1">The sequence shown here is derived from an EMBL/GenBank/DDBJ whole genome shotgun (WGS) entry which is preliminary data.</text>
</comment>
<keyword evidence="2" id="KW-1185">Reference proteome</keyword>
<dbReference type="AlphaFoldDB" id="A0A6G0YBG0"/>
<sequence>MVGLISPCKNFTVNQTRIICQFKDCQEVLLTLVKLGKYLNENHGIESELEKIKFNDETEFKQWNSGMEQKTLTMRKGTVQGSPALRGCHCIVCFFSLAHAPHRQNTFKQNPVLVEGNVFMFIKPRVKFLSITIDQEHFANSDQNDVTNDNKQFLPAENIFSNEENDFVTLRNTNDNSI</sequence>
<dbReference type="Proteomes" id="UP000478052">
    <property type="component" value="Unassembled WGS sequence"/>
</dbReference>
<accession>A0A6G0YBG0</accession>
<dbReference type="EMBL" id="VUJU01005038">
    <property type="protein sequence ID" value="KAF0752477.1"/>
    <property type="molecule type" value="Genomic_DNA"/>
</dbReference>
<proteinExistence type="predicted"/>
<gene>
    <name evidence="1" type="ORF">FWK35_00017149</name>
</gene>